<reference evidence="3 4" key="1">
    <citation type="submission" date="2019-07" db="EMBL/GenBank/DDBJ databases">
        <title>Whole genome shotgun sequence of Aneurinibacillus danicus NBRC 102444.</title>
        <authorList>
            <person name="Hosoyama A."/>
            <person name="Uohara A."/>
            <person name="Ohji S."/>
            <person name="Ichikawa N."/>
        </authorList>
    </citation>
    <scope>NUCLEOTIDE SEQUENCE [LARGE SCALE GENOMIC DNA]</scope>
    <source>
        <strain evidence="3 4">NBRC 102444</strain>
    </source>
</reference>
<dbReference type="GO" id="GO:0003677">
    <property type="term" value="F:DNA binding"/>
    <property type="evidence" value="ECO:0007669"/>
    <property type="project" value="UniProtKB-UniRule"/>
</dbReference>
<dbReference type="AlphaFoldDB" id="A0A511VC41"/>
<dbReference type="NCBIfam" id="TIGR01439">
    <property type="entry name" value="lp_hng_hel_AbrB"/>
    <property type="match status" value="1"/>
</dbReference>
<keyword evidence="4" id="KW-1185">Reference proteome</keyword>
<dbReference type="RefSeq" id="WP_170230338.1">
    <property type="nucleotide sequence ID" value="NZ_BJXX01000159.1"/>
</dbReference>
<sequence length="139" mass="15838">MNKINSLVVTATVTGKRQITIPKEICEHLNINVGDRVIFREKGGSIVMERDELADDYKLTVDKSFKYNFIIPFHTVTDALVMNDTALFDSVFEMGEEAIKKGGKTIIQKEYTNSPPEIMRVIDSIDELNEVKEKLRNTK</sequence>
<protein>
    <recommendedName>
        <fullName evidence="2">SpoVT-AbrB domain-containing protein</fullName>
    </recommendedName>
</protein>
<accession>A0A511VC41</accession>
<comment type="caution">
    <text evidence="3">The sequence shown here is derived from an EMBL/GenBank/DDBJ whole genome shotgun (WGS) entry which is preliminary data.</text>
</comment>
<dbReference type="SMART" id="SM00966">
    <property type="entry name" value="SpoVT_AbrB"/>
    <property type="match status" value="1"/>
</dbReference>
<dbReference type="Gene3D" id="2.10.260.10">
    <property type="match status" value="1"/>
</dbReference>
<dbReference type="SUPFAM" id="SSF89447">
    <property type="entry name" value="AbrB/MazE/MraZ-like"/>
    <property type="match status" value="1"/>
</dbReference>
<dbReference type="Proteomes" id="UP000321157">
    <property type="component" value="Unassembled WGS sequence"/>
</dbReference>
<evidence type="ECO:0000313" key="3">
    <source>
        <dbReference type="EMBL" id="GEN35921.1"/>
    </source>
</evidence>
<dbReference type="InterPro" id="IPR007159">
    <property type="entry name" value="SpoVT-AbrB_dom"/>
</dbReference>
<name>A0A511VC41_9BACL</name>
<dbReference type="Pfam" id="PF04014">
    <property type="entry name" value="MazE_antitoxin"/>
    <property type="match status" value="1"/>
</dbReference>
<feature type="domain" description="SpoVT-AbrB" evidence="2">
    <location>
        <begin position="8"/>
        <end position="53"/>
    </location>
</feature>
<organism evidence="3 4">
    <name type="scientific">Aneurinibacillus danicus</name>
    <dbReference type="NCBI Taxonomy" id="267746"/>
    <lineage>
        <taxon>Bacteria</taxon>
        <taxon>Bacillati</taxon>
        <taxon>Bacillota</taxon>
        <taxon>Bacilli</taxon>
        <taxon>Bacillales</taxon>
        <taxon>Paenibacillaceae</taxon>
        <taxon>Aneurinibacillus group</taxon>
        <taxon>Aneurinibacillus</taxon>
    </lineage>
</organism>
<dbReference type="InterPro" id="IPR037914">
    <property type="entry name" value="SpoVT-AbrB_sf"/>
</dbReference>
<evidence type="ECO:0000259" key="2">
    <source>
        <dbReference type="PROSITE" id="PS51740"/>
    </source>
</evidence>
<gene>
    <name evidence="3" type="ORF">ADA01nite_33810</name>
</gene>
<proteinExistence type="predicted"/>
<dbReference type="EMBL" id="BJXX01000159">
    <property type="protein sequence ID" value="GEN35921.1"/>
    <property type="molecule type" value="Genomic_DNA"/>
</dbReference>
<evidence type="ECO:0000313" key="4">
    <source>
        <dbReference type="Proteomes" id="UP000321157"/>
    </source>
</evidence>
<dbReference type="PROSITE" id="PS51740">
    <property type="entry name" value="SPOVT_ABRB"/>
    <property type="match status" value="1"/>
</dbReference>
<evidence type="ECO:0000256" key="1">
    <source>
        <dbReference type="PROSITE-ProRule" id="PRU01076"/>
    </source>
</evidence>
<keyword evidence="1" id="KW-0238">DNA-binding</keyword>